<evidence type="ECO:0000256" key="3">
    <source>
        <dbReference type="ARBA" id="ARBA00022989"/>
    </source>
</evidence>
<dbReference type="Proteomes" id="UP001292094">
    <property type="component" value="Unassembled WGS sequence"/>
</dbReference>
<feature type="region of interest" description="Disordered" evidence="5">
    <location>
        <begin position="143"/>
        <end position="167"/>
    </location>
</feature>
<keyword evidence="3 6" id="KW-1133">Transmembrane helix</keyword>
<dbReference type="AlphaFoldDB" id="A0AAE1UE45"/>
<evidence type="ECO:0000256" key="1">
    <source>
        <dbReference type="ARBA" id="ARBA00004141"/>
    </source>
</evidence>
<feature type="region of interest" description="Disordered" evidence="5">
    <location>
        <begin position="1"/>
        <end position="41"/>
    </location>
</feature>
<evidence type="ECO:0000259" key="7">
    <source>
        <dbReference type="Pfam" id="PF12832"/>
    </source>
</evidence>
<feature type="transmembrane region" description="Helical" evidence="6">
    <location>
        <begin position="443"/>
        <end position="464"/>
    </location>
</feature>
<evidence type="ECO:0000256" key="5">
    <source>
        <dbReference type="SAM" id="MobiDB-lite"/>
    </source>
</evidence>
<feature type="transmembrane region" description="Helical" evidence="6">
    <location>
        <begin position="597"/>
        <end position="616"/>
    </location>
</feature>
<evidence type="ECO:0000313" key="9">
    <source>
        <dbReference type="Proteomes" id="UP001292094"/>
    </source>
</evidence>
<comment type="caution">
    <text evidence="8">The sequence shown here is derived from an EMBL/GenBank/DDBJ whole genome shotgun (WGS) entry which is preliminary data.</text>
</comment>
<evidence type="ECO:0000313" key="8">
    <source>
        <dbReference type="EMBL" id="KAK4317121.1"/>
    </source>
</evidence>
<feature type="transmembrane region" description="Helical" evidence="6">
    <location>
        <begin position="567"/>
        <end position="585"/>
    </location>
</feature>
<gene>
    <name evidence="8" type="ORF">Pmani_011755</name>
</gene>
<feature type="transmembrane region" description="Helical" evidence="6">
    <location>
        <begin position="537"/>
        <end position="555"/>
    </location>
</feature>
<dbReference type="PANTHER" id="PTHR37159:SF1">
    <property type="entry name" value="GH11867P"/>
    <property type="match status" value="1"/>
</dbReference>
<dbReference type="InterPro" id="IPR024989">
    <property type="entry name" value="MFS_assoc_dom"/>
</dbReference>
<protein>
    <recommendedName>
        <fullName evidence="7">Major facilitator superfamily associated domain-containing protein</fullName>
    </recommendedName>
</protein>
<sequence>MEESGKKVNRQTDRRESKLSGKMVTATEPLQNTNNNNTTTVTLPNTQQLKYNNNNSNNMNISNINMNNNSVHHQQVTWQENNITNRLHIRPSPPINTYSGTTTTKTTNKRWCIMTNDTWRGNNNNSVSSGKEECVERSGECVSSPITTTTQPTVSSTTTTSSSSSSRRMKELLEGIHANGDCGNPVTPPPWLDRELFDRGRQFYHRYLFCVFFSDLLALLVMFSASRILRPLIYTGRSDTPLKALRRYVFTIMHVITWYSGDVWDTEDEAHRDVLKVRSVHANLYRVMNSPNHQARVDQVTVKVKGHQEPKCPLHPDLRKDLASQVKCPIIQTDSPDTPTTYLSQWDMAFTQYNFMGIIVSHPQMVGAWWVTEGELEGLVHFWRGIGWLMGIEDRYNFCNGTLAETRALCHEMERQVIQSNMAAADWSYEHMCSSLMEGMNNMIVGLSLPAMLRFLADILGLRVPSLVQRMNRLHTFQYWFLRFLLHVVFIIPGVVCIFNEILKLALESDDGGVWERFKTWLTPHLTWDMKLLPLKLAIFIHTGGVFSYLPYLTLHMRQLGITVREMAVVHAFLPLASLTGPPLSGLTADRLGHYKLILSANLVFSSLLHLSLLYVPARPANPLTFQCSPTGHSLSWDYCHPCHDDFDDLTTLQLSLQSHSHLDAGPPQHCHTFQLSQQITINGSLRSWERQHQQHHQEEVSVAASTSVITKTEALLGEDASNCGHDWYQILQGNDTYASLSCPSSECKVECEVDGFPACLHPDDPSTSSTTFWIYFALRLCATFFLSSCFTMLVSLTSWQSVGGKVLT</sequence>
<evidence type="ECO:0000256" key="4">
    <source>
        <dbReference type="ARBA" id="ARBA00023136"/>
    </source>
</evidence>
<feature type="transmembrane region" description="Helical" evidence="6">
    <location>
        <begin position="777"/>
        <end position="800"/>
    </location>
</feature>
<feature type="compositionally biased region" description="Low complexity" evidence="5">
    <location>
        <begin position="30"/>
        <end position="41"/>
    </location>
</feature>
<comment type="subcellular location">
    <subcellularLocation>
        <location evidence="1">Membrane</location>
        <topology evidence="1">Multi-pass membrane protein</topology>
    </subcellularLocation>
</comment>
<feature type="compositionally biased region" description="Basic and acidic residues" evidence="5">
    <location>
        <begin position="1"/>
        <end position="19"/>
    </location>
</feature>
<evidence type="ECO:0000256" key="2">
    <source>
        <dbReference type="ARBA" id="ARBA00022692"/>
    </source>
</evidence>
<keyword evidence="4 6" id="KW-0472">Membrane</keyword>
<proteinExistence type="predicted"/>
<keyword evidence="9" id="KW-1185">Reference proteome</keyword>
<dbReference type="Pfam" id="PF12832">
    <property type="entry name" value="MFS_1_like"/>
    <property type="match status" value="1"/>
</dbReference>
<feature type="compositionally biased region" description="Low complexity" evidence="5">
    <location>
        <begin position="143"/>
        <end position="166"/>
    </location>
</feature>
<dbReference type="SUPFAM" id="SSF103473">
    <property type="entry name" value="MFS general substrate transporter"/>
    <property type="match status" value="1"/>
</dbReference>
<name>A0AAE1UE45_9EUCA</name>
<dbReference type="InterPro" id="IPR036259">
    <property type="entry name" value="MFS_trans_sf"/>
</dbReference>
<dbReference type="PANTHER" id="PTHR37159">
    <property type="entry name" value="GH11867P"/>
    <property type="match status" value="1"/>
</dbReference>
<feature type="transmembrane region" description="Helical" evidence="6">
    <location>
        <begin position="484"/>
        <end position="503"/>
    </location>
</feature>
<evidence type="ECO:0000256" key="6">
    <source>
        <dbReference type="SAM" id="Phobius"/>
    </source>
</evidence>
<organism evidence="8 9">
    <name type="scientific">Petrolisthes manimaculis</name>
    <dbReference type="NCBI Taxonomy" id="1843537"/>
    <lineage>
        <taxon>Eukaryota</taxon>
        <taxon>Metazoa</taxon>
        <taxon>Ecdysozoa</taxon>
        <taxon>Arthropoda</taxon>
        <taxon>Crustacea</taxon>
        <taxon>Multicrustacea</taxon>
        <taxon>Malacostraca</taxon>
        <taxon>Eumalacostraca</taxon>
        <taxon>Eucarida</taxon>
        <taxon>Decapoda</taxon>
        <taxon>Pleocyemata</taxon>
        <taxon>Anomura</taxon>
        <taxon>Galatheoidea</taxon>
        <taxon>Porcellanidae</taxon>
        <taxon>Petrolisthes</taxon>
    </lineage>
</organism>
<feature type="transmembrane region" description="Helical" evidence="6">
    <location>
        <begin position="207"/>
        <end position="229"/>
    </location>
</feature>
<reference evidence="8" key="1">
    <citation type="submission" date="2023-11" db="EMBL/GenBank/DDBJ databases">
        <title>Genome assemblies of two species of porcelain crab, Petrolisthes cinctipes and Petrolisthes manimaculis (Anomura: Porcellanidae).</title>
        <authorList>
            <person name="Angst P."/>
        </authorList>
    </citation>
    <scope>NUCLEOTIDE SEQUENCE</scope>
    <source>
        <strain evidence="8">PB745_02</strain>
        <tissue evidence="8">Gill</tissue>
    </source>
</reference>
<accession>A0AAE1UE45</accession>
<dbReference type="EMBL" id="JAWZYT010000948">
    <property type="protein sequence ID" value="KAK4317121.1"/>
    <property type="molecule type" value="Genomic_DNA"/>
</dbReference>
<dbReference type="Gene3D" id="1.20.1250.20">
    <property type="entry name" value="MFS general substrate transporter like domains"/>
    <property type="match status" value="1"/>
</dbReference>
<keyword evidence="2 6" id="KW-0812">Transmembrane</keyword>
<dbReference type="GO" id="GO:0016020">
    <property type="term" value="C:membrane"/>
    <property type="evidence" value="ECO:0007669"/>
    <property type="project" value="UniProtKB-SubCell"/>
</dbReference>
<feature type="domain" description="Major facilitator superfamily associated" evidence="7">
    <location>
        <begin position="534"/>
        <end position="794"/>
    </location>
</feature>